<dbReference type="AlphaFoldDB" id="A0AAW0IEH1"/>
<dbReference type="Pfam" id="PF01108">
    <property type="entry name" value="Tissue_fac"/>
    <property type="match status" value="1"/>
</dbReference>
<protein>
    <recommendedName>
        <fullName evidence="3">Fibronectin type-III domain-containing protein</fullName>
    </recommendedName>
</protein>
<evidence type="ECO:0000313" key="5">
    <source>
        <dbReference type="Proteomes" id="UP001488838"/>
    </source>
</evidence>
<accession>A0AAW0IEH1</accession>
<dbReference type="SUPFAM" id="SSF49265">
    <property type="entry name" value="Fibronectin type III"/>
    <property type="match status" value="2"/>
</dbReference>
<dbReference type="GO" id="GO:0004896">
    <property type="term" value="F:cytokine receptor activity"/>
    <property type="evidence" value="ECO:0007669"/>
    <property type="project" value="TreeGrafter"/>
</dbReference>
<evidence type="ECO:0000259" key="3">
    <source>
        <dbReference type="Pfam" id="PF01108"/>
    </source>
</evidence>
<evidence type="ECO:0000256" key="2">
    <source>
        <dbReference type="SAM" id="SignalP"/>
    </source>
</evidence>
<dbReference type="PANTHER" id="PTHR20859">
    <property type="entry name" value="INTERFERON/INTERLEUKIN RECEPTOR"/>
    <property type="match status" value="1"/>
</dbReference>
<feature type="signal peptide" evidence="2">
    <location>
        <begin position="1"/>
        <end position="20"/>
    </location>
</feature>
<sequence length="395" mass="43678">MRPPPLWLLWLLLGDLGATAPPLDSFSQLAAPQHLNLHLYNDEQILSWAPSPPTNDTRPVVYQVEYKFISGSWNKVKDVNCTDITETKCDFTGGGGLNSFTGLRQVYLRVRAKQGSLTSEWVTLSQFTHYCDVTVGPPKNISVTPGERSLIIHFSPPFDVTTEATFTYCVHYWEKIGTQKARTFLLCFAGFLPVVGLLYLDSGEVSGPFKKNSIVLNDLKPSSVYCLQIETQLIVKVGNTCPPRSSFSNVSCHETTENSKAYLHLSVMCCKNASPEMVKTGRLRGGRRAGCAGQQAGCGAAGAYTSQLAIGISVGIFLVLTGACFFLFLKYQSRVKYWFQAPPKIPEQIKEYLKDPDQPILEVLDKDSSPKDDAWDSVSIISSAEKEQECVLHTL</sequence>
<keyword evidence="1" id="KW-0812">Transmembrane</keyword>
<dbReference type="Gene3D" id="2.60.40.10">
    <property type="entry name" value="Immunoglobulins"/>
    <property type="match status" value="3"/>
</dbReference>
<dbReference type="InterPro" id="IPR050650">
    <property type="entry name" value="Type-II_Cytokine-TF_Rcpt"/>
</dbReference>
<dbReference type="InterPro" id="IPR003961">
    <property type="entry name" value="FN3_dom"/>
</dbReference>
<proteinExistence type="predicted"/>
<comment type="caution">
    <text evidence="4">The sequence shown here is derived from an EMBL/GenBank/DDBJ whole genome shotgun (WGS) entry which is preliminary data.</text>
</comment>
<evidence type="ECO:0000256" key="1">
    <source>
        <dbReference type="SAM" id="Phobius"/>
    </source>
</evidence>
<gene>
    <name evidence="4" type="ORF">U0070_021571</name>
</gene>
<dbReference type="InterPro" id="IPR036116">
    <property type="entry name" value="FN3_sf"/>
</dbReference>
<keyword evidence="1" id="KW-1133">Transmembrane helix</keyword>
<evidence type="ECO:0000313" key="4">
    <source>
        <dbReference type="EMBL" id="KAK7812591.1"/>
    </source>
</evidence>
<dbReference type="PANTHER" id="PTHR20859:SF46">
    <property type="entry name" value="INTERFERON GAMMA RECEPTOR 2"/>
    <property type="match status" value="1"/>
</dbReference>
<organism evidence="4 5">
    <name type="scientific">Myodes glareolus</name>
    <name type="common">Bank vole</name>
    <name type="synonym">Clethrionomys glareolus</name>
    <dbReference type="NCBI Taxonomy" id="447135"/>
    <lineage>
        <taxon>Eukaryota</taxon>
        <taxon>Metazoa</taxon>
        <taxon>Chordata</taxon>
        <taxon>Craniata</taxon>
        <taxon>Vertebrata</taxon>
        <taxon>Euteleostomi</taxon>
        <taxon>Mammalia</taxon>
        <taxon>Eutheria</taxon>
        <taxon>Euarchontoglires</taxon>
        <taxon>Glires</taxon>
        <taxon>Rodentia</taxon>
        <taxon>Myomorpha</taxon>
        <taxon>Muroidea</taxon>
        <taxon>Cricetidae</taxon>
        <taxon>Arvicolinae</taxon>
        <taxon>Myodes</taxon>
    </lineage>
</organism>
<dbReference type="GO" id="GO:0005886">
    <property type="term" value="C:plasma membrane"/>
    <property type="evidence" value="ECO:0007669"/>
    <property type="project" value="TreeGrafter"/>
</dbReference>
<dbReference type="Proteomes" id="UP001488838">
    <property type="component" value="Unassembled WGS sequence"/>
</dbReference>
<feature type="domain" description="Fibronectin type-III" evidence="3">
    <location>
        <begin position="21"/>
        <end position="121"/>
    </location>
</feature>
<feature type="chain" id="PRO_5043362352" description="Fibronectin type-III domain-containing protein" evidence="2">
    <location>
        <begin position="21"/>
        <end position="395"/>
    </location>
</feature>
<keyword evidence="5" id="KW-1185">Reference proteome</keyword>
<dbReference type="EMBL" id="JBBHLL010000149">
    <property type="protein sequence ID" value="KAK7812591.1"/>
    <property type="molecule type" value="Genomic_DNA"/>
</dbReference>
<dbReference type="CDD" id="cd00063">
    <property type="entry name" value="FN3"/>
    <property type="match status" value="1"/>
</dbReference>
<feature type="transmembrane region" description="Helical" evidence="1">
    <location>
        <begin position="308"/>
        <end position="329"/>
    </location>
</feature>
<name>A0AAW0IEH1_MYOGA</name>
<keyword evidence="1" id="KW-0472">Membrane</keyword>
<keyword evidence="2" id="KW-0732">Signal</keyword>
<reference evidence="4 5" key="1">
    <citation type="journal article" date="2023" name="bioRxiv">
        <title>Conserved and derived expression patterns and positive selection on dental genes reveal complex evolutionary context of ever-growing rodent molars.</title>
        <authorList>
            <person name="Calamari Z.T."/>
            <person name="Song A."/>
            <person name="Cohen E."/>
            <person name="Akter M."/>
            <person name="Roy R.D."/>
            <person name="Hallikas O."/>
            <person name="Christensen M.M."/>
            <person name="Li P."/>
            <person name="Marangoni P."/>
            <person name="Jernvall J."/>
            <person name="Klein O.D."/>
        </authorList>
    </citation>
    <scope>NUCLEOTIDE SEQUENCE [LARGE SCALE GENOMIC DNA]</scope>
    <source>
        <strain evidence="4">V071</strain>
    </source>
</reference>
<dbReference type="InterPro" id="IPR013783">
    <property type="entry name" value="Ig-like_fold"/>
</dbReference>